<dbReference type="OrthoDB" id="6626318at2759"/>
<evidence type="ECO:0000313" key="3">
    <source>
        <dbReference type="Proteomes" id="UP000475862"/>
    </source>
</evidence>
<dbReference type="PANTHER" id="PTHR24559:SF444">
    <property type="entry name" value="REVERSE TRANSCRIPTASE DOMAIN-CONTAINING PROTEIN"/>
    <property type="match status" value="1"/>
</dbReference>
<name>A0A6G0T487_APHGL</name>
<keyword evidence="3" id="KW-1185">Reference proteome</keyword>
<evidence type="ECO:0000313" key="2">
    <source>
        <dbReference type="EMBL" id="KAE9525550.1"/>
    </source>
</evidence>
<dbReference type="InterPro" id="IPR043128">
    <property type="entry name" value="Rev_trsase/Diguanyl_cyclase"/>
</dbReference>
<reference evidence="2 3" key="1">
    <citation type="submission" date="2019-08" db="EMBL/GenBank/DDBJ databases">
        <title>The genome of the soybean aphid Biotype 1, its phylome, world population structure and adaptation to the North American continent.</title>
        <authorList>
            <person name="Giordano R."/>
            <person name="Donthu R.K."/>
            <person name="Hernandez A.G."/>
            <person name="Wright C.L."/>
            <person name="Zimin A.V."/>
        </authorList>
    </citation>
    <scope>NUCLEOTIDE SEQUENCE [LARGE SCALE GENOMIC DNA]</scope>
    <source>
        <tissue evidence="2">Whole aphids</tissue>
    </source>
</reference>
<dbReference type="InterPro" id="IPR053134">
    <property type="entry name" value="RNA-dir_DNA_polymerase"/>
</dbReference>
<dbReference type="Proteomes" id="UP000475862">
    <property type="component" value="Unassembled WGS sequence"/>
</dbReference>
<sequence>MHQGYSLLHQKPPPKFEIEAFFRLVMLYTDTQKKKTHIIPRSIWALNTRVPRGRGPPAPLNPGFYAVHRQKKIHLYKINTLGWSLNCKNFGFSKIIDLEEIVYKRSNNVAIERILISSILPNRCCKLSNMADFNCTTISPYGAPAFVIEQPHHESSPRRFVVDYSRTINPFTIKGPFPIDKMNDMVHKIAGNKYKTLIDVKQAFNNFKIKEEDNFKTVAVTSDHHIEFCRVIFGLTNAPAILAQVISIAYSHLIDNGLAKYYDDLVAAHNTFDEHFMSELKILGRILDSKGDRPDSYHIQAEPVFRAGRLNKFADYLSRYSIEDNQGDNINNVNKVCLAVFTLPNILILTSQNTRSILQTSSAKKVSSKIQDKQCKHKEMNRSFYDC</sequence>
<dbReference type="EMBL" id="VYZN01000059">
    <property type="protein sequence ID" value="KAE9525550.1"/>
    <property type="molecule type" value="Genomic_DNA"/>
</dbReference>
<comment type="caution">
    <text evidence="2">The sequence shown here is derived from an EMBL/GenBank/DDBJ whole genome shotgun (WGS) entry which is preliminary data.</text>
</comment>
<organism evidence="2 3">
    <name type="scientific">Aphis glycines</name>
    <name type="common">Soybean aphid</name>
    <dbReference type="NCBI Taxonomy" id="307491"/>
    <lineage>
        <taxon>Eukaryota</taxon>
        <taxon>Metazoa</taxon>
        <taxon>Ecdysozoa</taxon>
        <taxon>Arthropoda</taxon>
        <taxon>Hexapoda</taxon>
        <taxon>Insecta</taxon>
        <taxon>Pterygota</taxon>
        <taxon>Neoptera</taxon>
        <taxon>Paraneoptera</taxon>
        <taxon>Hemiptera</taxon>
        <taxon>Sternorrhyncha</taxon>
        <taxon>Aphidomorpha</taxon>
        <taxon>Aphidoidea</taxon>
        <taxon>Aphididae</taxon>
        <taxon>Aphidini</taxon>
        <taxon>Aphis</taxon>
        <taxon>Aphis</taxon>
    </lineage>
</organism>
<dbReference type="CDD" id="cd01647">
    <property type="entry name" value="RT_LTR"/>
    <property type="match status" value="1"/>
</dbReference>
<dbReference type="InterPro" id="IPR000477">
    <property type="entry name" value="RT_dom"/>
</dbReference>
<dbReference type="SUPFAM" id="SSF56672">
    <property type="entry name" value="DNA/RNA polymerases"/>
    <property type="match status" value="1"/>
</dbReference>
<protein>
    <recommendedName>
        <fullName evidence="1">Reverse transcriptase domain-containing protein</fullName>
    </recommendedName>
</protein>
<dbReference type="Pfam" id="PF00078">
    <property type="entry name" value="RVT_1"/>
    <property type="match status" value="1"/>
</dbReference>
<dbReference type="GO" id="GO:0071897">
    <property type="term" value="P:DNA biosynthetic process"/>
    <property type="evidence" value="ECO:0007669"/>
    <property type="project" value="UniProtKB-ARBA"/>
</dbReference>
<evidence type="ECO:0000259" key="1">
    <source>
        <dbReference type="Pfam" id="PF00078"/>
    </source>
</evidence>
<proteinExistence type="predicted"/>
<dbReference type="InterPro" id="IPR043502">
    <property type="entry name" value="DNA/RNA_pol_sf"/>
</dbReference>
<dbReference type="PANTHER" id="PTHR24559">
    <property type="entry name" value="TRANSPOSON TY3-I GAG-POL POLYPROTEIN"/>
    <property type="match status" value="1"/>
</dbReference>
<dbReference type="AlphaFoldDB" id="A0A6G0T487"/>
<accession>A0A6G0T487</accession>
<gene>
    <name evidence="2" type="ORF">AGLY_014077</name>
</gene>
<feature type="domain" description="Reverse transcriptase" evidence="1">
    <location>
        <begin position="177"/>
        <end position="287"/>
    </location>
</feature>
<dbReference type="Gene3D" id="3.10.10.10">
    <property type="entry name" value="HIV Type 1 Reverse Transcriptase, subunit A, domain 1"/>
    <property type="match status" value="1"/>
</dbReference>
<dbReference type="Gene3D" id="3.30.70.270">
    <property type="match status" value="1"/>
</dbReference>